<accession>A0A4S4LZZ7</accession>
<feature type="signal peptide" evidence="1">
    <location>
        <begin position="1"/>
        <end position="26"/>
    </location>
</feature>
<protein>
    <recommendedName>
        <fullName evidence="2">Copper acquisition factor BIM1-like domain-containing protein</fullName>
    </recommendedName>
</protein>
<dbReference type="OrthoDB" id="4791183at2759"/>
<gene>
    <name evidence="3" type="ORF">EW146_g2625</name>
</gene>
<sequence>MHVPTPVSLLPLLCLLMLHISMTACAFSSDSKPHATFSVHYPWLTRRDPPPHRHQLDRFEPFCGDFVHNPQPFAGYKPTFLSFSGHVGDLVSVRYTRKRVPRSAADFTIEIAHDVPIAPSGQLCLDDVQMPRPTSQSSPEYGVLLFEARDPVTKELVKYYCSDVKLMDEEDYAKDYPAMCARNNETLVPMPEEWL</sequence>
<feature type="domain" description="Copper acquisition factor BIM1-like" evidence="2">
    <location>
        <begin position="35"/>
        <end position="181"/>
    </location>
</feature>
<dbReference type="Pfam" id="PF20238">
    <property type="entry name" value="BIM1-like_dom"/>
    <property type="match status" value="1"/>
</dbReference>
<evidence type="ECO:0000313" key="4">
    <source>
        <dbReference type="Proteomes" id="UP000310158"/>
    </source>
</evidence>
<evidence type="ECO:0000313" key="3">
    <source>
        <dbReference type="EMBL" id="THH18326.1"/>
    </source>
</evidence>
<dbReference type="EMBL" id="SGPL01000079">
    <property type="protein sequence ID" value="THH18326.1"/>
    <property type="molecule type" value="Genomic_DNA"/>
</dbReference>
<evidence type="ECO:0000259" key="2">
    <source>
        <dbReference type="Pfam" id="PF20238"/>
    </source>
</evidence>
<organism evidence="3 4">
    <name type="scientific">Bondarzewia mesenterica</name>
    <dbReference type="NCBI Taxonomy" id="1095465"/>
    <lineage>
        <taxon>Eukaryota</taxon>
        <taxon>Fungi</taxon>
        <taxon>Dikarya</taxon>
        <taxon>Basidiomycota</taxon>
        <taxon>Agaricomycotina</taxon>
        <taxon>Agaricomycetes</taxon>
        <taxon>Russulales</taxon>
        <taxon>Bondarzewiaceae</taxon>
        <taxon>Bondarzewia</taxon>
    </lineage>
</organism>
<reference evidence="3 4" key="1">
    <citation type="submission" date="2019-02" db="EMBL/GenBank/DDBJ databases">
        <title>Genome sequencing of the rare red list fungi Bondarzewia mesenterica.</title>
        <authorList>
            <person name="Buettner E."/>
            <person name="Kellner H."/>
        </authorList>
    </citation>
    <scope>NUCLEOTIDE SEQUENCE [LARGE SCALE GENOMIC DNA]</scope>
    <source>
        <strain evidence="3 4">DSM 108281</strain>
    </source>
</reference>
<proteinExistence type="predicted"/>
<dbReference type="AlphaFoldDB" id="A0A4S4LZZ7"/>
<name>A0A4S4LZZ7_9AGAM</name>
<keyword evidence="1" id="KW-0732">Signal</keyword>
<dbReference type="InterPro" id="IPR046530">
    <property type="entry name" value="BIM1-like_dom"/>
</dbReference>
<comment type="caution">
    <text evidence="3">The sequence shown here is derived from an EMBL/GenBank/DDBJ whole genome shotgun (WGS) entry which is preliminary data.</text>
</comment>
<keyword evidence="4" id="KW-1185">Reference proteome</keyword>
<evidence type="ECO:0000256" key="1">
    <source>
        <dbReference type="SAM" id="SignalP"/>
    </source>
</evidence>
<dbReference type="Proteomes" id="UP000310158">
    <property type="component" value="Unassembled WGS sequence"/>
</dbReference>
<feature type="chain" id="PRO_5020742100" description="Copper acquisition factor BIM1-like domain-containing protein" evidence="1">
    <location>
        <begin position="27"/>
        <end position="195"/>
    </location>
</feature>